<evidence type="ECO:0000256" key="2">
    <source>
        <dbReference type="ARBA" id="ARBA00022475"/>
    </source>
</evidence>
<dbReference type="SUPFAM" id="SSF58104">
    <property type="entry name" value="Methyl-accepting chemotaxis protein (MCP) signaling domain"/>
    <property type="match status" value="1"/>
</dbReference>
<evidence type="ECO:0000256" key="1">
    <source>
        <dbReference type="ARBA" id="ARBA00004429"/>
    </source>
</evidence>
<dbReference type="CDD" id="cd06225">
    <property type="entry name" value="HAMP"/>
    <property type="match status" value="1"/>
</dbReference>
<feature type="transmembrane region" description="Helical" evidence="13">
    <location>
        <begin position="12"/>
        <end position="31"/>
    </location>
</feature>
<dbReference type="PROSITE" id="PS50111">
    <property type="entry name" value="CHEMOTAXIS_TRANSDUC_2"/>
    <property type="match status" value="1"/>
</dbReference>
<evidence type="ECO:0000256" key="5">
    <source>
        <dbReference type="ARBA" id="ARBA00022692"/>
    </source>
</evidence>
<dbReference type="PANTHER" id="PTHR32089:SF120">
    <property type="entry name" value="METHYL-ACCEPTING CHEMOTAXIS PROTEIN TLPQ"/>
    <property type="match status" value="1"/>
</dbReference>
<keyword evidence="4" id="KW-0997">Cell inner membrane</keyword>
<dbReference type="Gene3D" id="1.10.287.950">
    <property type="entry name" value="Methyl-accepting chemotaxis protein"/>
    <property type="match status" value="1"/>
</dbReference>
<dbReference type="RefSeq" id="WP_123782996.1">
    <property type="nucleotide sequence ID" value="NZ_RKIK01000065.1"/>
</dbReference>
<dbReference type="InterPro" id="IPR004089">
    <property type="entry name" value="MCPsignal_dom"/>
</dbReference>
<dbReference type="SMART" id="SM00283">
    <property type="entry name" value="MA"/>
    <property type="match status" value="1"/>
</dbReference>
<feature type="domain" description="Methyl-accepting transducer" evidence="14">
    <location>
        <begin position="367"/>
        <end position="603"/>
    </location>
</feature>
<comment type="caution">
    <text evidence="17">The sequence shown here is derived from an EMBL/GenBank/DDBJ whole genome shotgun (WGS) entry which is preliminary data.</text>
</comment>
<keyword evidence="2" id="KW-1003">Cell membrane</keyword>
<dbReference type="PROSITE" id="PS50885">
    <property type="entry name" value="HAMP"/>
    <property type="match status" value="1"/>
</dbReference>
<dbReference type="CDD" id="cd18774">
    <property type="entry name" value="PDC2_HK_sensor"/>
    <property type="match status" value="1"/>
</dbReference>
<dbReference type="PANTHER" id="PTHR32089">
    <property type="entry name" value="METHYL-ACCEPTING CHEMOTAXIS PROTEIN MCPB"/>
    <property type="match status" value="1"/>
</dbReference>
<comment type="similarity">
    <text evidence="9">Belongs to the methyl-accepting chemotaxis (MCP) protein family.</text>
</comment>
<evidence type="ECO:0000256" key="12">
    <source>
        <dbReference type="SAM" id="MobiDB-lite"/>
    </source>
</evidence>
<evidence type="ECO:0000259" key="15">
    <source>
        <dbReference type="PROSITE" id="PS50192"/>
    </source>
</evidence>
<sequence length="639" mass="69485">MRFKLSIRHKTILATVMAVVLVIAVLVGLTINQGQKIILEKTYQQQIPSALGEVASQIQLELQTPLVVAETMSQLETIIEFTGEEEQALIAQLAAIKQQFNAISAFYVTNVNNSYYAANGKLKQISANSNDDQWFYQFLASNKQVELSIDTDSSTGAVTVFVNQAVVVDGKRIGVTGVGLSLANLASTVSNFSLGALSQLMLVDQNGVIKVHPNTAMVGQSITQLGLADFRRQMDQFSASQAFVEQQELKGSSTIVGLMALPQTEWVLVSLQPTHEVLSEINQFINTMIWIGAIVAIIFTCVSAYMAHVLLKPLATTAQLLLQIGSGGGDLTQRLDESRNDEVGDIARGYNQFVTYMAALFEQIEQSRRELVATINQIDQQATEMKLHIQEQTQNIEQVATAIHEMNVSSDEIAANATHTSQHVQSSAQEVKSGLQSVSETSQRTEMMNQQLLQSNQSIEVLSKDIDAIDTVLDVISGVSEQTNLLALNAAIEAARAGEQGRGFAVVADEVRTLASRTHDSASEIRTIIENLQSLSQKVVGEVEQSHKIGADCMSAAKVSEHHLVSINTIVEDINQLSAQTATATGQQSQVINEIAPSIANIADIARDNTTRVSQTSTHCDQLKRNANCLSELVAKFRF</sequence>
<feature type="region of interest" description="Disordered" evidence="12">
    <location>
        <begin position="417"/>
        <end position="441"/>
    </location>
</feature>
<evidence type="ECO:0000256" key="8">
    <source>
        <dbReference type="ARBA" id="ARBA00023224"/>
    </source>
</evidence>
<evidence type="ECO:0000256" key="10">
    <source>
        <dbReference type="PROSITE-ProRule" id="PRU00284"/>
    </source>
</evidence>
<evidence type="ECO:0000256" key="6">
    <source>
        <dbReference type="ARBA" id="ARBA00022989"/>
    </source>
</evidence>
<keyword evidence="3" id="KW-0145">Chemotaxis</keyword>
<keyword evidence="11" id="KW-0175">Coiled coil</keyword>
<feature type="domain" description="HAMP" evidence="16">
    <location>
        <begin position="308"/>
        <end position="362"/>
    </location>
</feature>
<dbReference type="Pfam" id="PF00672">
    <property type="entry name" value="HAMP"/>
    <property type="match status" value="1"/>
</dbReference>
<reference evidence="17 18" key="1">
    <citation type="submission" date="2018-11" db="EMBL/GenBank/DDBJ databases">
        <title>Vibrio ponticus strain CAIM 1751 pathogenic for the snapper Lutjanus guttatus.</title>
        <authorList>
            <person name="Soto-Rodriguez S."/>
            <person name="Lozano-Olvera R."/>
            <person name="Gomez-Gil B."/>
        </authorList>
    </citation>
    <scope>NUCLEOTIDE SEQUENCE [LARGE SCALE GENOMIC DNA]</scope>
    <source>
        <strain evidence="17 18">CAIM 1751</strain>
    </source>
</reference>
<keyword evidence="6 13" id="KW-1133">Transmembrane helix</keyword>
<comment type="subcellular location">
    <subcellularLocation>
        <location evidence="1">Cell inner membrane</location>
        <topology evidence="1">Multi-pass membrane protein</topology>
    </subcellularLocation>
</comment>
<evidence type="ECO:0000256" key="4">
    <source>
        <dbReference type="ARBA" id="ARBA00022519"/>
    </source>
</evidence>
<keyword evidence="5 13" id="KW-0812">Transmembrane</keyword>
<dbReference type="GO" id="GO:0005886">
    <property type="term" value="C:plasma membrane"/>
    <property type="evidence" value="ECO:0007669"/>
    <property type="project" value="UniProtKB-SubCell"/>
</dbReference>
<name>A0A3N3DW42_9VIBR</name>
<evidence type="ECO:0000256" key="7">
    <source>
        <dbReference type="ARBA" id="ARBA00023136"/>
    </source>
</evidence>
<dbReference type="InterPro" id="IPR033479">
    <property type="entry name" value="dCache_1"/>
</dbReference>
<dbReference type="Pfam" id="PF02743">
    <property type="entry name" value="dCache_1"/>
    <property type="match status" value="1"/>
</dbReference>
<dbReference type="PROSITE" id="PS50192">
    <property type="entry name" value="T_SNARE"/>
    <property type="match status" value="1"/>
</dbReference>
<proteinExistence type="inferred from homology"/>
<keyword evidence="7 13" id="KW-0472">Membrane</keyword>
<evidence type="ECO:0000256" key="9">
    <source>
        <dbReference type="ARBA" id="ARBA00029447"/>
    </source>
</evidence>
<accession>A0A3N3DW42</accession>
<evidence type="ECO:0000256" key="13">
    <source>
        <dbReference type="SAM" id="Phobius"/>
    </source>
</evidence>
<dbReference type="FunFam" id="1.10.287.950:FF:000001">
    <property type="entry name" value="Methyl-accepting chemotaxis sensory transducer"/>
    <property type="match status" value="1"/>
</dbReference>
<dbReference type="GO" id="GO:0007165">
    <property type="term" value="P:signal transduction"/>
    <property type="evidence" value="ECO:0007669"/>
    <property type="project" value="UniProtKB-KW"/>
</dbReference>
<dbReference type="SMART" id="SM00304">
    <property type="entry name" value="HAMP"/>
    <property type="match status" value="1"/>
</dbReference>
<dbReference type="InterPro" id="IPR000727">
    <property type="entry name" value="T_SNARE_dom"/>
</dbReference>
<dbReference type="AlphaFoldDB" id="A0A3N3DW42"/>
<gene>
    <name evidence="17" type="ORF">EGH82_17005</name>
</gene>
<evidence type="ECO:0000256" key="3">
    <source>
        <dbReference type="ARBA" id="ARBA00022500"/>
    </source>
</evidence>
<dbReference type="GO" id="GO:0006935">
    <property type="term" value="P:chemotaxis"/>
    <property type="evidence" value="ECO:0007669"/>
    <property type="project" value="UniProtKB-KW"/>
</dbReference>
<feature type="coiled-coil region" evidence="11">
    <location>
        <begin position="357"/>
        <end position="384"/>
    </location>
</feature>
<dbReference type="Gene3D" id="3.30.450.20">
    <property type="entry name" value="PAS domain"/>
    <property type="match status" value="1"/>
</dbReference>
<evidence type="ECO:0000313" key="17">
    <source>
        <dbReference type="EMBL" id="ROV58741.1"/>
    </source>
</evidence>
<evidence type="ECO:0000256" key="11">
    <source>
        <dbReference type="SAM" id="Coils"/>
    </source>
</evidence>
<protein>
    <submittedName>
        <fullName evidence="17">Methyl-accepting chemotaxis protein</fullName>
    </submittedName>
</protein>
<dbReference type="Proteomes" id="UP000278792">
    <property type="component" value="Unassembled WGS sequence"/>
</dbReference>
<evidence type="ECO:0000313" key="18">
    <source>
        <dbReference type="Proteomes" id="UP000278792"/>
    </source>
</evidence>
<feature type="domain" description="T-SNARE coiled-coil homology" evidence="15">
    <location>
        <begin position="554"/>
        <end position="616"/>
    </location>
</feature>
<dbReference type="Pfam" id="PF00015">
    <property type="entry name" value="MCPsignal"/>
    <property type="match status" value="1"/>
</dbReference>
<feature type="transmembrane region" description="Helical" evidence="13">
    <location>
        <begin position="288"/>
        <end position="311"/>
    </location>
</feature>
<evidence type="ECO:0000259" key="16">
    <source>
        <dbReference type="PROSITE" id="PS50885"/>
    </source>
</evidence>
<organism evidence="17 18">
    <name type="scientific">Vibrio ponticus</name>
    <dbReference type="NCBI Taxonomy" id="265668"/>
    <lineage>
        <taxon>Bacteria</taxon>
        <taxon>Pseudomonadati</taxon>
        <taxon>Pseudomonadota</taxon>
        <taxon>Gammaproteobacteria</taxon>
        <taxon>Vibrionales</taxon>
        <taxon>Vibrionaceae</taxon>
        <taxon>Vibrio</taxon>
    </lineage>
</organism>
<dbReference type="CDD" id="cd18773">
    <property type="entry name" value="PDC1_HK_sensor"/>
    <property type="match status" value="1"/>
</dbReference>
<keyword evidence="8 10" id="KW-0807">Transducer</keyword>
<evidence type="ECO:0000259" key="14">
    <source>
        <dbReference type="PROSITE" id="PS50111"/>
    </source>
</evidence>
<dbReference type="InterPro" id="IPR003660">
    <property type="entry name" value="HAMP_dom"/>
</dbReference>
<dbReference type="EMBL" id="RKIK01000065">
    <property type="protein sequence ID" value="ROV58741.1"/>
    <property type="molecule type" value="Genomic_DNA"/>
</dbReference>